<dbReference type="Proteomes" id="UP000271705">
    <property type="component" value="Unassembled WGS sequence"/>
</dbReference>
<feature type="region of interest" description="Disordered" evidence="3">
    <location>
        <begin position="1172"/>
        <end position="1193"/>
    </location>
</feature>
<dbReference type="AlphaFoldDB" id="A0A3S0QQX3"/>
<feature type="region of interest" description="Disordered" evidence="3">
    <location>
        <begin position="1203"/>
        <end position="1222"/>
    </location>
</feature>
<reference evidence="5 6" key="1">
    <citation type="submission" date="2018-12" db="EMBL/GenBank/DDBJ databases">
        <authorList>
            <person name="Kartti S."/>
            <person name="Manni A."/>
            <person name="Chemao El Fihri M.W."/>
            <person name="Laamarti M."/>
            <person name="Temsamani L."/>
            <person name="El Jamali J.E."/>
            <person name="Ouadghiri M."/>
            <person name="Ibrahimi A."/>
            <person name="Filati-Maltouf A."/>
        </authorList>
    </citation>
    <scope>NUCLEOTIDE SEQUENCE [LARGE SCALE GENOMIC DNA]</scope>
    <source>
        <strain evidence="5 6">MDMC339</strain>
    </source>
</reference>
<dbReference type="InterPro" id="IPR008707">
    <property type="entry name" value="B-propeller_PilY1"/>
</dbReference>
<organism evidence="5 6">
    <name type="scientific">Stenotrophomonas maltophilia</name>
    <name type="common">Pseudomonas maltophilia</name>
    <name type="synonym">Xanthomonas maltophilia</name>
    <dbReference type="NCBI Taxonomy" id="40324"/>
    <lineage>
        <taxon>Bacteria</taxon>
        <taxon>Pseudomonadati</taxon>
        <taxon>Pseudomonadota</taxon>
        <taxon>Gammaproteobacteria</taxon>
        <taxon>Lysobacterales</taxon>
        <taxon>Lysobacteraceae</taxon>
        <taxon>Stenotrophomonas</taxon>
        <taxon>Stenotrophomonas maltophilia group</taxon>
    </lineage>
</organism>
<sequence>MASRKFRFMAAGGAALALGGGYFIYTLMAAQGQGTLAQAPLNIQVQTAPAFLMALDDSGSMLWETLNNTRDGVYRWNGTSFYSGSAAYGYVDFGNLYHYVFPNYGRDSNLAVPPLDAYGFVRSPDVNGSYFDPRETYESWKTGLTGSAANFPGDPIDPAAAPLDPRPGTPDGKKTGTLDLTADSTMKSIVVSGKAANWRFQFYSGMELPKDTRIEDNRCSDITSGRGGNSSVKDGFAVLNKKVTLSRNCSAAMVFYPATFFLENPASLPADYGYTASPVAVTNPVGGRPGTLYKYEIKLDNFNKDQVKFNNAMRNFANWFSLYRTRREALIGAATNALHGTTNLRVGWFRINDREEVKMHNMTDETEKSKLLYDIMSRMRASGSTPNRSAARYLGQQFQRTDEGAPVLLACQKNAGMLFTDGYINESGNNTLMKDLVAPYYEGPLVEDLDNSSVPVPAECSSSSPDPSLDCNRKLHMNFYGVTLGTQGKEFGVKYLPDPKRPWVLSPDPYVVKPNFPTTTQDLRPEAVDELWNAVYDTRGEMVNATRPAEITAAMRRIISNVAQGATPSGSRSLTGARIGVGSLSVEPFYEATNNGTDWYGRLHAYSLKVDDSTRRIVSEEAWEASAKMPAAASRRIRFWRNGELVDFTGSNVSLANLCDKSGVMYPGMLICSASELEGLATDSATAVAYLRGDTANEKRSGGKLRDRSTVLGDIITSTPALSSPLDDYGFRRLPGAMGTSYADYMVTKRNDRRYMVYAAANDGMLHAFDGGMGADGEMDSDGGKELFAYIPSTSLGHMGNLLLPNDPTNQNIQRFQHRYYVDGPVTISDTYGSSGWTTSLVGTAGAGGRSVFALDVSDPAEFGGTGSLLWEISDLNAALDDDVRANIGHVLGKPVIVPMKNADGSVGFRAIFGNGYESESGKAVLFVVDMAAGNTPTIRMIEAVESGTDLPAGSNGLGNIVVVDRWGGAGQNERVRDGLADTVYGADKRGAVWKFDLRADAVPTVPLFTTDTHVDRSDKRTYRQPITGGMTVTAGPSGGVMLIFGTGSFSYYGDENDAAVQALYGINDVETGQPSATLTSANLRPFAAQFENDVRTLLPGTIPTLSRGWTVTLSDKERAVGNPRIVSGVVFMPTYIPSEAKGCSVDGANWVFGLQAGSGEAAMSQVRFGAPDGTSPGAGTAGVPLETGGNAPVRDVTTSVVPRLAPPDPGEPGTPPPTPPGEACLMQISVAGAKPMYLPYPCGRQSWRQIQ</sequence>
<dbReference type="EMBL" id="RXLZ01000025">
    <property type="protein sequence ID" value="RTQ89302.1"/>
    <property type="molecule type" value="Genomic_DNA"/>
</dbReference>
<dbReference type="GO" id="GO:0046872">
    <property type="term" value="F:metal ion binding"/>
    <property type="evidence" value="ECO:0007669"/>
    <property type="project" value="UniProtKB-KW"/>
</dbReference>
<name>A0A3S0QQX3_STEMA</name>
<proteinExistence type="predicted"/>
<protein>
    <submittedName>
        <fullName evidence="5">Pilus assembly protein</fullName>
    </submittedName>
</protein>
<dbReference type="RefSeq" id="WP_126928994.1">
    <property type="nucleotide sequence ID" value="NZ_RXLZ01000025.1"/>
</dbReference>
<dbReference type="Pfam" id="PF05567">
    <property type="entry name" value="T4P_PilY1"/>
    <property type="match status" value="1"/>
</dbReference>
<keyword evidence="1" id="KW-0479">Metal-binding</keyword>
<feature type="compositionally biased region" description="Pro residues" evidence="3">
    <location>
        <begin position="1205"/>
        <end position="1221"/>
    </location>
</feature>
<feature type="region of interest" description="Disordered" evidence="3">
    <location>
        <begin position="155"/>
        <end position="178"/>
    </location>
</feature>
<evidence type="ECO:0000256" key="2">
    <source>
        <dbReference type="ARBA" id="ARBA00022837"/>
    </source>
</evidence>
<comment type="caution">
    <text evidence="5">The sequence shown here is derived from an EMBL/GenBank/DDBJ whole genome shotgun (WGS) entry which is preliminary data.</text>
</comment>
<accession>A0A3S0QQX3</accession>
<evidence type="ECO:0000313" key="6">
    <source>
        <dbReference type="Proteomes" id="UP000271705"/>
    </source>
</evidence>
<evidence type="ECO:0000313" key="5">
    <source>
        <dbReference type="EMBL" id="RTQ89302.1"/>
    </source>
</evidence>
<evidence type="ECO:0000256" key="3">
    <source>
        <dbReference type="SAM" id="MobiDB-lite"/>
    </source>
</evidence>
<feature type="domain" description="PilY1 beta-propeller" evidence="4">
    <location>
        <begin position="712"/>
        <end position="1078"/>
    </location>
</feature>
<keyword evidence="2" id="KW-0106">Calcium</keyword>
<evidence type="ECO:0000259" key="4">
    <source>
        <dbReference type="Pfam" id="PF05567"/>
    </source>
</evidence>
<gene>
    <name evidence="5" type="ORF">EKL94_10120</name>
</gene>
<evidence type="ECO:0000256" key="1">
    <source>
        <dbReference type="ARBA" id="ARBA00022723"/>
    </source>
</evidence>